<dbReference type="Proteomes" id="UP000186391">
    <property type="component" value="Unassembled WGS sequence"/>
</dbReference>
<reference evidence="2 3" key="1">
    <citation type="submission" date="2016-11" db="EMBL/GenBank/DDBJ databases">
        <title>Draft Genome Sequences of Nine Cyanobacterial Strains from Diverse Habitats.</title>
        <authorList>
            <person name="Zhu T."/>
            <person name="Hou S."/>
            <person name="Lu X."/>
            <person name="Hess W.R."/>
        </authorList>
    </citation>
    <scope>NUCLEOTIDE SEQUENCE [LARGE SCALE GENOMIC DNA]</scope>
    <source>
        <strain evidence="2 3">NIES-592</strain>
    </source>
</reference>
<keyword evidence="3" id="KW-1185">Reference proteome</keyword>
<organism evidence="2 3">
    <name type="scientific">Fischerella major NIES-592</name>
    <dbReference type="NCBI Taxonomy" id="210994"/>
    <lineage>
        <taxon>Bacteria</taxon>
        <taxon>Bacillati</taxon>
        <taxon>Cyanobacteriota</taxon>
        <taxon>Cyanophyceae</taxon>
        <taxon>Nostocales</taxon>
        <taxon>Hapalosiphonaceae</taxon>
        <taxon>Fischerella</taxon>
    </lineage>
</organism>
<sequence length="1542" mass="176750">MLLHQLVEINEKGSVAPSVNFGMMDIPEINLRLCEGFIFNYDPNKPELSTVGILDAVRRSYHSRNEVNIHLLIQDYGKGKSHFAVAIANFFNKPFDSPEVQGILHQIELATAGKNHQGITEGLKLYKQRQKRHLVICLSGDSGGNIKKQFLQQLVKILENENIHNSLAQNTCSEPLRYLESLDTADRQKAEQYLQNLGNSDGDLSSLIRLLRENNPAAIRAVKNLAREITGFTPDFAADVDIEAILQDIIQNYCTGENAHFQGILILFDELNYYLQSWSVDQIGTGGTALQNITNICSNYKGKIALLSFAQFHPNKAVGISANALPSYNKISSRLHDKIYDNPASSLELVLNNLLIQKEDELSTQDFFQRWHNTLLAEARDAFERRIKIYREQGWTLEKFYQYLGKGCFPLHPLTAYLLCNLDFTQDRTAIQFIKNYVKKFIQTEPAEKFSKLNYIYPIALVDSFIENFSNYPIYAFYKQALATVTGYADSEDEIIVLKALFLFHACGEKLTKSEREDHQEILATLTGLPKSRLQLALDKLEKTGDIIYYRVETKTYRFWEGVSPTCIQEDIEEKIKGKPTSIQDVVRYCRERISEYLGDDKIIAAKFVQDNKLVSEDWRFEYKIYRIDELIQGLESNRLQKDIKEKGILAFVLAETQDELQEFRNNVDNYLSKSAIKNKIAVAIPYQETGDLARILLMIKTLEETDPAGQRLLGAAYKQLLQRWEEQLNTQLSSLLKSCTYHCVESEKISPLGKDNKQRVISALLQELYHCVPPVNGMDKMRSNHATGKQIVGWTAKQLFADSLTPQALLNESYKTVIDQIFVSLWGLLKKTPQKYFVQEPQHEKIRAAWEVISQITDLGEESEKTVELEKIWQALSAPPYGYSEYNFTILLAAWLVYHRKEVSLRGVGEISTAKKKILPSPLKTQSLKDWTNSNILDNPTMFVSDWIVQRKGKLIRRQQAEIPTLPASPIDYEQAQQYLEKVAAFLELNEADVEVGELNKHKKQVSAGVELIKKWFQPVVDVEALSENTSLETWLQLYPQLLQNPPASLVQPTSQQLQRQTQALQIVNEKIQELVTAASQGFQSLSTIEACDAYKLQIQALLNQITTVTSLPPHLFASLQNAIQATESKLTEIRQQAEAQQRQAEDMEIMQIIRQYQSATKLHTISLCEQAIHDVDNYRNRLHEPEKFAGEIDQIVQAVRNKVTEYRQRLANIQNRVSTVNHLRDANQIMTECAELDVVFKDTADYQSYQNIKAQINLVTEDLERLQEIENRLTQTDNIAKCHDTLQMIANNQNHLHDADRFQKRISDLEANLRQKIQDYTTELRQVEENLDRLTTAKDAQRQHENLLKKSVRYANSDAEGQYNKILSELKLLTELLQITESANLQTWTSCQAQIGRIQEWQNSQESLTDKLRDRITSVCTKLEEQKTRLLAQAQATAQQWLQDIRTQQCTQLSQLVEDTAKLTAANNLLAEIHAEKNQYIDLLTTEEIQTLENIERQCIAQQQKDIVNQIFVLFRELARSQQQEVYARLGKYLANEAES</sequence>
<evidence type="ECO:0000256" key="1">
    <source>
        <dbReference type="SAM" id="Coils"/>
    </source>
</evidence>
<dbReference type="EMBL" id="MRCA01000012">
    <property type="protein sequence ID" value="OKH12214.1"/>
    <property type="molecule type" value="Genomic_DNA"/>
</dbReference>
<evidence type="ECO:0000313" key="2">
    <source>
        <dbReference type="EMBL" id="OKH12214.1"/>
    </source>
</evidence>
<accession>A0A1U7GVW0</accession>
<feature type="coiled-coil region" evidence="1">
    <location>
        <begin position="1118"/>
        <end position="1152"/>
    </location>
</feature>
<keyword evidence="1" id="KW-0175">Coiled coil</keyword>
<gene>
    <name evidence="2" type="ORF">NIES592_18550</name>
</gene>
<proteinExistence type="predicted"/>
<protein>
    <submittedName>
        <fullName evidence="2">Uncharacterized protein</fullName>
    </submittedName>
</protein>
<dbReference type="OrthoDB" id="856045at2"/>
<dbReference type="RefSeq" id="WP_073556530.1">
    <property type="nucleotide sequence ID" value="NZ_MRCA01000012.1"/>
</dbReference>
<name>A0A1U7GVW0_9CYAN</name>
<comment type="caution">
    <text evidence="2">The sequence shown here is derived from an EMBL/GenBank/DDBJ whole genome shotgun (WGS) entry which is preliminary data.</text>
</comment>
<feature type="coiled-coil region" evidence="1">
    <location>
        <begin position="1251"/>
        <end position="1346"/>
    </location>
</feature>
<evidence type="ECO:0000313" key="3">
    <source>
        <dbReference type="Proteomes" id="UP000186391"/>
    </source>
</evidence>